<accession>A0ABS2N878</accession>
<evidence type="ECO:0000313" key="2">
    <source>
        <dbReference type="EMBL" id="MBM7584039.1"/>
    </source>
</evidence>
<name>A0ABS2N878_9BACI</name>
<keyword evidence="3" id="KW-1185">Reference proteome</keyword>
<evidence type="ECO:0000256" key="1">
    <source>
        <dbReference type="SAM" id="Phobius"/>
    </source>
</evidence>
<dbReference type="PANTHER" id="PTHR40070:SF1">
    <property type="entry name" value="UPF0478 PROTEIN YTXG"/>
    <property type="match status" value="1"/>
</dbReference>
<dbReference type="EMBL" id="JAFBDZ010000001">
    <property type="protein sequence ID" value="MBM7584039.1"/>
    <property type="molecule type" value="Genomic_DNA"/>
</dbReference>
<dbReference type="PANTHER" id="PTHR40070">
    <property type="entry name" value="UPF0478 PROTEIN YTXG"/>
    <property type="match status" value="1"/>
</dbReference>
<dbReference type="Proteomes" id="UP001646157">
    <property type="component" value="Unassembled WGS sequence"/>
</dbReference>
<feature type="transmembrane region" description="Helical" evidence="1">
    <location>
        <begin position="6"/>
        <end position="26"/>
    </location>
</feature>
<protein>
    <submittedName>
        <fullName evidence="2">Uncharacterized protein YoxC</fullName>
    </submittedName>
</protein>
<dbReference type="Pfam" id="PF06103">
    <property type="entry name" value="DUF948"/>
    <property type="match status" value="1"/>
</dbReference>
<dbReference type="InterPro" id="IPR009293">
    <property type="entry name" value="UPF0478"/>
</dbReference>
<gene>
    <name evidence="2" type="ORF">JOC86_000576</name>
</gene>
<organism evidence="2 3">
    <name type="scientific">Rossellomorea pakistanensis</name>
    <dbReference type="NCBI Taxonomy" id="992288"/>
    <lineage>
        <taxon>Bacteria</taxon>
        <taxon>Bacillati</taxon>
        <taxon>Bacillota</taxon>
        <taxon>Bacilli</taxon>
        <taxon>Bacillales</taxon>
        <taxon>Bacillaceae</taxon>
        <taxon>Rossellomorea</taxon>
    </lineage>
</organism>
<keyword evidence="1" id="KW-0812">Transmembrane</keyword>
<comment type="caution">
    <text evidence="2">The sequence shown here is derived from an EMBL/GenBank/DDBJ whole genome shotgun (WGS) entry which is preliminary data.</text>
</comment>
<evidence type="ECO:0000313" key="3">
    <source>
        <dbReference type="Proteomes" id="UP001646157"/>
    </source>
</evidence>
<sequence>MWIIYVSITLLVVGIIYLVVSLIITLKKVRPIINIMNDRVAKMQSNIDMVATQTKIMQANQAKIQDDINYKSEIIKNSLENVKNTPRLFKSMFLNLIGNK</sequence>
<proteinExistence type="predicted"/>
<keyword evidence="1" id="KW-1133">Transmembrane helix</keyword>
<dbReference type="RefSeq" id="WP_205168235.1">
    <property type="nucleotide sequence ID" value="NZ_JAFBDZ010000001.1"/>
</dbReference>
<keyword evidence="1" id="KW-0472">Membrane</keyword>
<reference evidence="2 3" key="1">
    <citation type="submission" date="2021-01" db="EMBL/GenBank/DDBJ databases">
        <title>Genomic Encyclopedia of Type Strains, Phase IV (KMG-IV): sequencing the most valuable type-strain genomes for metagenomic binning, comparative biology and taxonomic classification.</title>
        <authorList>
            <person name="Goeker M."/>
        </authorList>
    </citation>
    <scope>NUCLEOTIDE SEQUENCE [LARGE SCALE GENOMIC DNA]</scope>
    <source>
        <strain evidence="2 3">DSM 24834</strain>
    </source>
</reference>